<dbReference type="Pfam" id="PF13240">
    <property type="entry name" value="Zn_Ribbon_1"/>
    <property type="match status" value="1"/>
</dbReference>
<protein>
    <submittedName>
        <fullName evidence="4">Membrane protein</fullName>
    </submittedName>
</protein>
<evidence type="ECO:0000313" key="6">
    <source>
        <dbReference type="Proteomes" id="UP000076882"/>
    </source>
</evidence>
<evidence type="ECO:0000259" key="3">
    <source>
        <dbReference type="Pfam" id="PF13240"/>
    </source>
</evidence>
<gene>
    <name evidence="4" type="ORF">Lp19_0114</name>
    <name evidence="5" type="ORF">LPJSA22_02672</name>
</gene>
<dbReference type="Proteomes" id="UP000094892">
    <property type="component" value="Unassembled WGS sequence"/>
</dbReference>
<dbReference type="KEGG" id="lpb:SH83_12360"/>
<evidence type="ECO:0000256" key="2">
    <source>
        <dbReference type="SAM" id="Phobius"/>
    </source>
</evidence>
<dbReference type="InterPro" id="IPR026870">
    <property type="entry name" value="Zinc_ribbon_dom"/>
</dbReference>
<feature type="transmembrane region" description="Helical" evidence="2">
    <location>
        <begin position="213"/>
        <end position="232"/>
    </location>
</feature>
<organism evidence="4 6">
    <name type="scientific">Lactiplantibacillus plantarum</name>
    <name type="common">Lactobacillus plantarum</name>
    <dbReference type="NCBI Taxonomy" id="1590"/>
    <lineage>
        <taxon>Bacteria</taxon>
        <taxon>Bacillati</taxon>
        <taxon>Bacillota</taxon>
        <taxon>Bacilli</taxon>
        <taxon>Lactobacillales</taxon>
        <taxon>Lactobacillaceae</taxon>
        <taxon>Lactiplantibacillus</taxon>
    </lineage>
</organism>
<evidence type="ECO:0000313" key="4">
    <source>
        <dbReference type="EMBL" id="KZU99052.1"/>
    </source>
</evidence>
<reference evidence="4 6" key="1">
    <citation type="submission" date="2016-03" db="EMBL/GenBank/DDBJ databases">
        <title>Comparative genomics of 54 Lactobacillus plantarum strains reveals genomic uncoupling from niche constraints.</title>
        <authorList>
            <person name="Martino M.E."/>
        </authorList>
    </citation>
    <scope>NUCLEOTIDE SEQUENCE [LARGE SCALE GENOMIC DNA]</scope>
    <source>
        <strain evidence="4 6">19.1</strain>
    </source>
</reference>
<keyword evidence="2" id="KW-0812">Transmembrane</keyword>
<evidence type="ECO:0000313" key="5">
    <source>
        <dbReference type="EMBL" id="ODO62654.1"/>
    </source>
</evidence>
<feature type="transmembrane region" description="Helical" evidence="2">
    <location>
        <begin position="276"/>
        <end position="293"/>
    </location>
</feature>
<dbReference type="InterPro" id="IPR046481">
    <property type="entry name" value="DUF6574"/>
</dbReference>
<evidence type="ECO:0000313" key="7">
    <source>
        <dbReference type="Proteomes" id="UP000094892"/>
    </source>
</evidence>
<dbReference type="EMBL" id="LUXM01000001">
    <property type="protein sequence ID" value="KZU99052.1"/>
    <property type="molecule type" value="Genomic_DNA"/>
</dbReference>
<dbReference type="PATRIC" id="fig|1590.144.peg.2562"/>
<keyword evidence="2" id="KW-1133">Transmembrane helix</keyword>
<accession>A0A165SEI4</accession>
<feature type="transmembrane region" description="Helical" evidence="2">
    <location>
        <begin position="244"/>
        <end position="264"/>
    </location>
</feature>
<sequence>MKKCPNCGTEIAANAKFCTHCGYDLTKATPASATANATSATATQTTTATTQAAVHTSTASANQQQSASAEKQTASRSVAAADTTRTATNQQVQQLQSSAKNYFSWLLASWKNPSCEVRTESYFSYISFVIEALFMTLAAVTISNKFLTTANDSQSYFHISKLAFSTDLKIFLCLLIGMCFYLAVGYVTCLLGSRGTKVGFTTYMKRFGQLTNYAIIVNLLLWFASSLVNFSVDNFFTIAASFRWSIILLSVSVLVWQLGLIFVINKSVTQPLISRVYLALIAVLVVSLLFYFMDKIILQDLQTALLSHVTDFANQIGNLFGSQY</sequence>
<proteinExistence type="predicted"/>
<dbReference type="Proteomes" id="UP000076882">
    <property type="component" value="Unassembled WGS sequence"/>
</dbReference>
<dbReference type="AlphaFoldDB" id="A0A165SEI4"/>
<name>A0A165SEI4_LACPN</name>
<feature type="transmembrane region" description="Helical" evidence="2">
    <location>
        <begin position="122"/>
        <end position="147"/>
    </location>
</feature>
<dbReference type="RefSeq" id="WP_015825893.1">
    <property type="nucleotide sequence ID" value="NZ_AP028145.1"/>
</dbReference>
<comment type="caution">
    <text evidence="4">The sequence shown here is derived from an EMBL/GenBank/DDBJ whole genome shotgun (WGS) entry which is preliminary data.</text>
</comment>
<evidence type="ECO:0000256" key="1">
    <source>
        <dbReference type="SAM" id="MobiDB-lite"/>
    </source>
</evidence>
<dbReference type="Pfam" id="PF20214">
    <property type="entry name" value="DUF6574"/>
    <property type="match status" value="1"/>
</dbReference>
<feature type="transmembrane region" description="Helical" evidence="2">
    <location>
        <begin position="168"/>
        <end position="193"/>
    </location>
</feature>
<feature type="region of interest" description="Disordered" evidence="1">
    <location>
        <begin position="56"/>
        <end position="82"/>
    </location>
</feature>
<feature type="domain" description="Zinc-ribbon" evidence="3">
    <location>
        <begin position="3"/>
        <end position="25"/>
    </location>
</feature>
<feature type="compositionally biased region" description="Low complexity" evidence="1">
    <location>
        <begin position="56"/>
        <end position="72"/>
    </location>
</feature>
<dbReference type="EMBL" id="MCOL01000001">
    <property type="protein sequence ID" value="ODO62654.1"/>
    <property type="molecule type" value="Genomic_DNA"/>
</dbReference>
<reference evidence="5 7" key="2">
    <citation type="submission" date="2016-08" db="EMBL/GenBank/DDBJ databases">
        <title>Genome sequencing of Lactobacillus plantarum JSA22, isolated from fermented soybean paste.</title>
        <authorList>
            <person name="Choi H.S."/>
        </authorList>
    </citation>
    <scope>NUCLEOTIDE SEQUENCE [LARGE SCALE GENOMIC DNA]</scope>
    <source>
        <strain evidence="5 7">JSA22</strain>
    </source>
</reference>
<keyword evidence="2" id="KW-0472">Membrane</keyword>